<keyword evidence="7" id="KW-0349">Heme</keyword>
<dbReference type="Proteomes" id="UP000054321">
    <property type="component" value="Unassembled WGS sequence"/>
</dbReference>
<sequence>PILTSLLLIPAFLLAVRIQTGARNARIQNETDAEEKDIPILPYWLPYVGHAPQFAWSFDGLLTTPPNASQMMGHNHIMIVMPSLTKQFFLQRPTVMTNNDFMNWILDKYFGDGGVSRKMPSEDFQAVHRTLNSLMKDPFLSNATGRITELIEEYTHELFSYSADPARQQHWERIAHVIPAGDGTEADLFDLTMNFVGDVSGEVLMGKALFQNHPTVLDDLWIFDSAFNAFLSGMPPITRKVSEARAARARLITAFDDWNRALATFMNGDDPRHNWRDMSDVSETMKLRAKALEGIKTSDAYNAAMNLTIYWGLMVNANKVTFWMLLHIISSPSLLRIIREEIAPFAISHSSPKGKNTLTLEADRLVKSCPNLKATFFEIMRLYTAGTSYKKVLQSLTLTESSEDAAAFGKPRPQTYHISQGDYLIIPHATMQMDPRLWKDPERFDHTRFLVEGEKGLSADIGNLNPFGGGYSVCKGRLFAEREVLLFIAGFVQAWEWEPVGEGWRLPGKAYNGTGSANPVGSVRVKVRRRS</sequence>
<dbReference type="GO" id="GO:0004497">
    <property type="term" value="F:monooxygenase activity"/>
    <property type="evidence" value="ECO:0007669"/>
    <property type="project" value="InterPro"/>
</dbReference>
<feature type="binding site" description="axial binding residue" evidence="7">
    <location>
        <position position="474"/>
    </location>
    <ligand>
        <name>heme</name>
        <dbReference type="ChEBI" id="CHEBI:30413"/>
    </ligand>
    <ligandPart>
        <name>Fe</name>
        <dbReference type="ChEBI" id="CHEBI:18248"/>
    </ligandPart>
</feature>
<keyword evidence="4" id="KW-0443">Lipid metabolism</keyword>
<feature type="signal peptide" evidence="8">
    <location>
        <begin position="1"/>
        <end position="15"/>
    </location>
</feature>
<dbReference type="InterPro" id="IPR002403">
    <property type="entry name" value="Cyt_P450_E_grp-IV"/>
</dbReference>
<keyword evidence="5 7" id="KW-0479">Metal-binding</keyword>
<protein>
    <recommendedName>
        <fullName evidence="11">Cytochrome P450</fullName>
    </recommendedName>
</protein>
<evidence type="ECO:0000256" key="7">
    <source>
        <dbReference type="PIRSR" id="PIRSR602403-1"/>
    </source>
</evidence>
<dbReference type="EMBL" id="KN832879">
    <property type="protein sequence ID" value="KIM98871.1"/>
    <property type="molecule type" value="Genomic_DNA"/>
</dbReference>
<keyword evidence="4" id="KW-0444">Lipid biosynthesis</keyword>
<dbReference type="OrthoDB" id="3366823at2759"/>
<name>A0A0C3H918_OIDMZ</name>
<dbReference type="Pfam" id="PF00067">
    <property type="entry name" value="p450"/>
    <property type="match status" value="1"/>
</dbReference>
<keyword evidence="6 7" id="KW-0408">Iron</keyword>
<dbReference type="InterPro" id="IPR036396">
    <property type="entry name" value="Cyt_P450_sf"/>
</dbReference>
<dbReference type="GO" id="GO:0005789">
    <property type="term" value="C:endoplasmic reticulum membrane"/>
    <property type="evidence" value="ECO:0007669"/>
    <property type="project" value="UniProtKB-SubCell"/>
</dbReference>
<evidence type="ECO:0000313" key="10">
    <source>
        <dbReference type="Proteomes" id="UP000054321"/>
    </source>
</evidence>
<evidence type="ECO:0000256" key="1">
    <source>
        <dbReference type="ARBA" id="ARBA00001971"/>
    </source>
</evidence>
<evidence type="ECO:0000256" key="2">
    <source>
        <dbReference type="ARBA" id="ARBA00004389"/>
    </source>
</evidence>
<dbReference type="InterPro" id="IPR001128">
    <property type="entry name" value="Cyt_P450"/>
</dbReference>
<dbReference type="PANTHER" id="PTHR24306">
    <property type="match status" value="1"/>
</dbReference>
<dbReference type="InParanoid" id="A0A0C3H918"/>
<evidence type="ECO:0000256" key="4">
    <source>
        <dbReference type="ARBA" id="ARBA00022516"/>
    </source>
</evidence>
<dbReference type="CDD" id="cd11040">
    <property type="entry name" value="CYP7_CYP8-like"/>
    <property type="match status" value="1"/>
</dbReference>
<dbReference type="PANTHER" id="PTHR24306:SF7">
    <property type="entry name" value="AHBB"/>
    <property type="match status" value="1"/>
</dbReference>
<dbReference type="HOGENOM" id="CLU_018012_0_0_1"/>
<reference evidence="9 10" key="1">
    <citation type="submission" date="2014-04" db="EMBL/GenBank/DDBJ databases">
        <authorList>
            <consortium name="DOE Joint Genome Institute"/>
            <person name="Kuo A."/>
            <person name="Martino E."/>
            <person name="Perotto S."/>
            <person name="Kohler A."/>
            <person name="Nagy L.G."/>
            <person name="Floudas D."/>
            <person name="Copeland A."/>
            <person name="Barry K.W."/>
            <person name="Cichocki N."/>
            <person name="Veneault-Fourrey C."/>
            <person name="LaButti K."/>
            <person name="Lindquist E.A."/>
            <person name="Lipzen A."/>
            <person name="Lundell T."/>
            <person name="Morin E."/>
            <person name="Murat C."/>
            <person name="Sun H."/>
            <person name="Tunlid A."/>
            <person name="Henrissat B."/>
            <person name="Grigoriev I.V."/>
            <person name="Hibbett D.S."/>
            <person name="Martin F."/>
            <person name="Nordberg H.P."/>
            <person name="Cantor M.N."/>
            <person name="Hua S.X."/>
        </authorList>
    </citation>
    <scope>NUCLEOTIDE SEQUENCE [LARGE SCALE GENOMIC DNA]</scope>
    <source>
        <strain evidence="9 10">Zn</strain>
    </source>
</reference>
<evidence type="ECO:0000256" key="3">
    <source>
        <dbReference type="ARBA" id="ARBA00010617"/>
    </source>
</evidence>
<dbReference type="AlphaFoldDB" id="A0A0C3H918"/>
<dbReference type="SUPFAM" id="SSF48264">
    <property type="entry name" value="Cytochrome P450"/>
    <property type="match status" value="1"/>
</dbReference>
<organism evidence="9 10">
    <name type="scientific">Oidiodendron maius (strain Zn)</name>
    <dbReference type="NCBI Taxonomy" id="913774"/>
    <lineage>
        <taxon>Eukaryota</taxon>
        <taxon>Fungi</taxon>
        <taxon>Dikarya</taxon>
        <taxon>Ascomycota</taxon>
        <taxon>Pezizomycotina</taxon>
        <taxon>Leotiomycetes</taxon>
        <taxon>Leotiomycetes incertae sedis</taxon>
        <taxon>Myxotrichaceae</taxon>
        <taxon>Oidiodendron</taxon>
    </lineage>
</organism>
<reference evidence="10" key="2">
    <citation type="submission" date="2015-01" db="EMBL/GenBank/DDBJ databases">
        <title>Evolutionary Origins and Diversification of the Mycorrhizal Mutualists.</title>
        <authorList>
            <consortium name="DOE Joint Genome Institute"/>
            <consortium name="Mycorrhizal Genomics Consortium"/>
            <person name="Kohler A."/>
            <person name="Kuo A."/>
            <person name="Nagy L.G."/>
            <person name="Floudas D."/>
            <person name="Copeland A."/>
            <person name="Barry K.W."/>
            <person name="Cichocki N."/>
            <person name="Veneault-Fourrey C."/>
            <person name="LaButti K."/>
            <person name="Lindquist E.A."/>
            <person name="Lipzen A."/>
            <person name="Lundell T."/>
            <person name="Morin E."/>
            <person name="Murat C."/>
            <person name="Riley R."/>
            <person name="Ohm R."/>
            <person name="Sun H."/>
            <person name="Tunlid A."/>
            <person name="Henrissat B."/>
            <person name="Grigoriev I.V."/>
            <person name="Hibbett D.S."/>
            <person name="Martin F."/>
        </authorList>
    </citation>
    <scope>NUCLEOTIDE SEQUENCE [LARGE SCALE GENOMIC DNA]</scope>
    <source>
        <strain evidence="10">Zn</strain>
    </source>
</reference>
<comment type="subcellular location">
    <subcellularLocation>
        <location evidence="2">Endoplasmic reticulum membrane</location>
        <topology evidence="2">Single-pass membrane protein</topology>
    </subcellularLocation>
</comment>
<proteinExistence type="inferred from homology"/>
<evidence type="ECO:0000256" key="8">
    <source>
        <dbReference type="SAM" id="SignalP"/>
    </source>
</evidence>
<feature type="non-terminal residue" evidence="9">
    <location>
        <position position="1"/>
    </location>
</feature>
<dbReference type="Gene3D" id="1.10.630.10">
    <property type="entry name" value="Cytochrome P450"/>
    <property type="match status" value="1"/>
</dbReference>
<evidence type="ECO:0000256" key="5">
    <source>
        <dbReference type="ARBA" id="ARBA00022723"/>
    </source>
</evidence>
<dbReference type="STRING" id="913774.A0A0C3H918"/>
<keyword evidence="10" id="KW-1185">Reference proteome</keyword>
<gene>
    <name evidence="9" type="ORF">OIDMADRAFT_126781</name>
</gene>
<evidence type="ECO:0008006" key="11">
    <source>
        <dbReference type="Google" id="ProtNLM"/>
    </source>
</evidence>
<feature type="chain" id="PRO_5012204197" description="Cytochrome P450" evidence="8">
    <location>
        <begin position="16"/>
        <end position="531"/>
    </location>
</feature>
<keyword evidence="8" id="KW-0732">Signal</keyword>
<dbReference type="PRINTS" id="PR00465">
    <property type="entry name" value="EP450IV"/>
</dbReference>
<evidence type="ECO:0000256" key="6">
    <source>
        <dbReference type="ARBA" id="ARBA00023004"/>
    </source>
</evidence>
<dbReference type="GO" id="GO:0016705">
    <property type="term" value="F:oxidoreductase activity, acting on paired donors, with incorporation or reduction of molecular oxygen"/>
    <property type="evidence" value="ECO:0007669"/>
    <property type="project" value="InterPro"/>
</dbReference>
<comment type="similarity">
    <text evidence="3">Belongs to the cytochrome P450 family.</text>
</comment>
<dbReference type="GO" id="GO:0005506">
    <property type="term" value="F:iron ion binding"/>
    <property type="evidence" value="ECO:0007669"/>
    <property type="project" value="InterPro"/>
</dbReference>
<evidence type="ECO:0000313" key="9">
    <source>
        <dbReference type="EMBL" id="KIM98871.1"/>
    </source>
</evidence>
<dbReference type="GO" id="GO:0020037">
    <property type="term" value="F:heme binding"/>
    <property type="evidence" value="ECO:0007669"/>
    <property type="project" value="InterPro"/>
</dbReference>
<comment type="cofactor">
    <cofactor evidence="1 7">
        <name>heme</name>
        <dbReference type="ChEBI" id="CHEBI:30413"/>
    </cofactor>
</comment>
<accession>A0A0C3H918</accession>